<feature type="transmembrane region" description="Helical" evidence="1">
    <location>
        <begin position="139"/>
        <end position="160"/>
    </location>
</feature>
<evidence type="ECO:0000313" key="5">
    <source>
        <dbReference type="Proteomes" id="UP001500962"/>
    </source>
</evidence>
<proteinExistence type="predicted"/>
<evidence type="ECO:0000256" key="1">
    <source>
        <dbReference type="SAM" id="Phobius"/>
    </source>
</evidence>
<dbReference type="GeneID" id="71763303"/>
<protein>
    <submittedName>
        <fullName evidence="3">DUF3267 domain-containing protein</fullName>
    </submittedName>
</protein>
<dbReference type="Pfam" id="PF11667">
    <property type="entry name" value="DUF3267"/>
    <property type="match status" value="1"/>
</dbReference>
<organism evidence="2 5">
    <name type="scientific">Halococcus dombrowskii</name>
    <dbReference type="NCBI Taxonomy" id="179637"/>
    <lineage>
        <taxon>Archaea</taxon>
        <taxon>Methanobacteriati</taxon>
        <taxon>Methanobacteriota</taxon>
        <taxon>Stenosarchaea group</taxon>
        <taxon>Halobacteria</taxon>
        <taxon>Halobacteriales</taxon>
        <taxon>Halococcaceae</taxon>
        <taxon>Halococcus</taxon>
    </lineage>
</organism>
<name>A0AAV3SDB6_HALDO</name>
<evidence type="ECO:0000313" key="3">
    <source>
        <dbReference type="EMBL" id="UOO96620.1"/>
    </source>
</evidence>
<evidence type="ECO:0000313" key="2">
    <source>
        <dbReference type="EMBL" id="GAA0451447.1"/>
    </source>
</evidence>
<dbReference type="EMBL" id="BAAADN010000005">
    <property type="protein sequence ID" value="GAA0451447.1"/>
    <property type="molecule type" value="Genomic_DNA"/>
</dbReference>
<sequence length="223" mass="24349">MDWDDTQSDTDWAPDPPEGYDQYDPLFVQPWYVTVLLGLWAVGAVVGVPLLVVVIKGLDTTLTVYKEVLLPTSFVGIVIYFGWIAATLIAMLGLHELVHAVTARALGYKTEFSIEKYLIGGWTPQVITYGRFESRFESIVVTLAPLLVITPVSVGTLIVADSSWAIATAAYVTLGNLAGSVADLATVWLVTQLPSGAFLYHDRAGRSQYYTPIEQTADTNDES</sequence>
<dbReference type="RefSeq" id="WP_244705509.1">
    <property type="nucleotide sequence ID" value="NZ_BAAADN010000005.1"/>
</dbReference>
<evidence type="ECO:0000313" key="4">
    <source>
        <dbReference type="Proteomes" id="UP000830542"/>
    </source>
</evidence>
<reference evidence="2" key="3">
    <citation type="submission" date="2023-12" db="EMBL/GenBank/DDBJ databases">
        <authorList>
            <person name="Sun Q."/>
            <person name="Inoue M."/>
        </authorList>
    </citation>
    <scope>NUCLEOTIDE SEQUENCE</scope>
    <source>
        <strain evidence="2">JCM 12289</strain>
    </source>
</reference>
<feature type="transmembrane region" description="Helical" evidence="1">
    <location>
        <begin position="68"/>
        <end position="94"/>
    </location>
</feature>
<reference evidence="2" key="1">
    <citation type="journal article" date="2014" name="Int. J. Syst. Evol. Microbiol.">
        <title>Complete genome sequence of Corynebacterium casei LMG S-19264T (=DSM 44701T), isolated from a smear-ripened cheese.</title>
        <authorList>
            <consortium name="US DOE Joint Genome Institute (JGI-PGF)"/>
            <person name="Walter F."/>
            <person name="Albersmeier A."/>
            <person name="Kalinowski J."/>
            <person name="Ruckert C."/>
        </authorList>
    </citation>
    <scope>NUCLEOTIDE SEQUENCE</scope>
    <source>
        <strain evidence="2">JCM 12289</strain>
    </source>
</reference>
<geneLocation type="plasmid" evidence="3 4">
    <name>unnamed1</name>
</geneLocation>
<keyword evidence="3" id="KW-0614">Plasmid</keyword>
<gene>
    <name evidence="2" type="ORF">GCM10008985_03850</name>
    <name evidence="3" type="ORF">MUK72_15605</name>
</gene>
<dbReference type="Proteomes" id="UP000830542">
    <property type="component" value="Plasmid unnamed1"/>
</dbReference>
<keyword evidence="1" id="KW-0472">Membrane</keyword>
<keyword evidence="1" id="KW-1133">Transmembrane helix</keyword>
<keyword evidence="1" id="KW-0812">Transmembrane</keyword>
<reference evidence="3" key="2">
    <citation type="submission" date="2022-04" db="EMBL/GenBank/DDBJ databases">
        <title>Sequencing and genomic assembly of Halococcus dombrowskii.</title>
        <authorList>
            <person name="Lim S.W."/>
            <person name="MacLea K.S."/>
        </authorList>
    </citation>
    <scope>NUCLEOTIDE SEQUENCE</scope>
    <source>
        <strain evidence="3">H4</strain>
        <plasmid evidence="3">unnamed1</plasmid>
    </source>
</reference>
<feature type="transmembrane region" description="Helical" evidence="1">
    <location>
        <begin position="31"/>
        <end position="56"/>
    </location>
</feature>
<dbReference type="EMBL" id="CP095006">
    <property type="protein sequence ID" value="UOO96620.1"/>
    <property type="molecule type" value="Genomic_DNA"/>
</dbReference>
<accession>A0AAV3SDB6</accession>
<keyword evidence="4" id="KW-1185">Reference proteome</keyword>
<dbReference type="AlphaFoldDB" id="A0AAV3SDB6"/>
<dbReference type="KEGG" id="hdo:MUK72_15605"/>
<dbReference type="Proteomes" id="UP001500962">
    <property type="component" value="Unassembled WGS sequence"/>
</dbReference>
<dbReference type="InterPro" id="IPR021683">
    <property type="entry name" value="DUF3267"/>
</dbReference>